<feature type="compositionally biased region" description="Polar residues" evidence="1">
    <location>
        <begin position="57"/>
        <end position="66"/>
    </location>
</feature>
<evidence type="ECO:0000256" key="1">
    <source>
        <dbReference type="SAM" id="MobiDB-lite"/>
    </source>
</evidence>
<name>A0ABW5AG87_9BRAD</name>
<feature type="region of interest" description="Disordered" evidence="1">
    <location>
        <begin position="25"/>
        <end position="66"/>
    </location>
</feature>
<dbReference type="Proteomes" id="UP001597314">
    <property type="component" value="Unassembled WGS sequence"/>
</dbReference>
<reference evidence="3" key="1">
    <citation type="journal article" date="2019" name="Int. J. Syst. Evol. Microbiol.">
        <title>The Global Catalogue of Microorganisms (GCM) 10K type strain sequencing project: providing services to taxonomists for standard genome sequencing and annotation.</title>
        <authorList>
            <consortium name="The Broad Institute Genomics Platform"/>
            <consortium name="The Broad Institute Genome Sequencing Center for Infectious Disease"/>
            <person name="Wu L."/>
            <person name="Ma J."/>
        </authorList>
    </citation>
    <scope>NUCLEOTIDE SEQUENCE [LARGE SCALE GENOMIC DNA]</scope>
    <source>
        <strain evidence="3">CGMCC 1.6774</strain>
    </source>
</reference>
<gene>
    <name evidence="2" type="ORF">ACFSOX_03005</name>
</gene>
<dbReference type="EMBL" id="JBHUIW010000002">
    <property type="protein sequence ID" value="MFD2181110.1"/>
    <property type="molecule type" value="Genomic_DNA"/>
</dbReference>
<accession>A0ABW5AG87</accession>
<protein>
    <submittedName>
        <fullName evidence="2">Uncharacterized protein</fullName>
    </submittedName>
</protein>
<proteinExistence type="predicted"/>
<evidence type="ECO:0000313" key="3">
    <source>
        <dbReference type="Proteomes" id="UP001597314"/>
    </source>
</evidence>
<evidence type="ECO:0000313" key="2">
    <source>
        <dbReference type="EMBL" id="MFD2181110.1"/>
    </source>
</evidence>
<sequence>MNEKTERQKPTTRISGMAFENIRPLASIKPVDPFKRPVFSNPRPVGEKPKPAGTADPGSNSSDDKR</sequence>
<comment type="caution">
    <text evidence="2">The sequence shown here is derived from an EMBL/GenBank/DDBJ whole genome shotgun (WGS) entry which is preliminary data.</text>
</comment>
<dbReference type="RefSeq" id="WP_378476304.1">
    <property type="nucleotide sequence ID" value="NZ_JBHUIW010000002.1"/>
</dbReference>
<organism evidence="2 3">
    <name type="scientific">Rhodoplanes azumiensis</name>
    <dbReference type="NCBI Taxonomy" id="1897628"/>
    <lineage>
        <taxon>Bacteria</taxon>
        <taxon>Pseudomonadati</taxon>
        <taxon>Pseudomonadota</taxon>
        <taxon>Alphaproteobacteria</taxon>
        <taxon>Hyphomicrobiales</taxon>
        <taxon>Nitrobacteraceae</taxon>
        <taxon>Rhodoplanes</taxon>
    </lineage>
</organism>
<keyword evidence="3" id="KW-1185">Reference proteome</keyword>